<dbReference type="Proteomes" id="UP000574769">
    <property type="component" value="Unassembled WGS sequence"/>
</dbReference>
<gene>
    <name evidence="1" type="ORF">GGQ96_004167</name>
</gene>
<dbReference type="RefSeq" id="WP_184117113.1">
    <property type="nucleotide sequence ID" value="NZ_JACHNY010000022.1"/>
</dbReference>
<evidence type="ECO:0000313" key="1">
    <source>
        <dbReference type="EMBL" id="MBB4620007.1"/>
    </source>
</evidence>
<dbReference type="EMBL" id="JACHNY010000022">
    <property type="protein sequence ID" value="MBB4620007.1"/>
    <property type="molecule type" value="Genomic_DNA"/>
</dbReference>
<accession>A0A7W7APX6</accession>
<organism evidence="1 2">
    <name type="scientific">Sphingomonas abaci</name>
    <dbReference type="NCBI Taxonomy" id="237611"/>
    <lineage>
        <taxon>Bacteria</taxon>
        <taxon>Pseudomonadati</taxon>
        <taxon>Pseudomonadota</taxon>
        <taxon>Alphaproteobacteria</taxon>
        <taxon>Sphingomonadales</taxon>
        <taxon>Sphingomonadaceae</taxon>
        <taxon>Sphingomonas</taxon>
    </lineage>
</organism>
<reference evidence="1 2" key="1">
    <citation type="submission" date="2020-08" db="EMBL/GenBank/DDBJ databases">
        <title>Genomic Encyclopedia of Type Strains, Phase IV (KMG-IV): sequencing the most valuable type-strain genomes for metagenomic binning, comparative biology and taxonomic classification.</title>
        <authorList>
            <person name="Goeker M."/>
        </authorList>
    </citation>
    <scope>NUCLEOTIDE SEQUENCE [LARGE SCALE GENOMIC DNA]</scope>
    <source>
        <strain evidence="1 2">DSM 15867</strain>
    </source>
</reference>
<protein>
    <submittedName>
        <fullName evidence="1">Uncharacterized protein</fullName>
    </submittedName>
</protein>
<keyword evidence="2" id="KW-1185">Reference proteome</keyword>
<dbReference type="AlphaFoldDB" id="A0A7W7APX6"/>
<sequence length="95" mass="10523">MTRLFWTRDKEIELARRYVEGDSIDDICEAFGATHGMVKARLNMLGVRRRITKSAADRNGNAALLLGQALRTAMPVKTDGFADDLLKVLDTGNKA</sequence>
<evidence type="ECO:0000313" key="2">
    <source>
        <dbReference type="Proteomes" id="UP000574769"/>
    </source>
</evidence>
<proteinExistence type="predicted"/>
<name>A0A7W7APX6_9SPHN</name>
<comment type="caution">
    <text evidence="1">The sequence shown here is derived from an EMBL/GenBank/DDBJ whole genome shotgun (WGS) entry which is preliminary data.</text>
</comment>